<feature type="transmembrane region" description="Helical" evidence="6">
    <location>
        <begin position="107"/>
        <end position="129"/>
    </location>
</feature>
<dbReference type="GO" id="GO:0008360">
    <property type="term" value="P:regulation of cell shape"/>
    <property type="evidence" value="ECO:0007669"/>
    <property type="project" value="UniProtKB-KW"/>
</dbReference>
<dbReference type="PANTHER" id="PTHR30474">
    <property type="entry name" value="CELL CYCLE PROTEIN"/>
    <property type="match status" value="1"/>
</dbReference>
<keyword evidence="5 6" id="KW-0472">Membrane</keyword>
<feature type="transmembrane region" description="Helical" evidence="6">
    <location>
        <begin position="47"/>
        <end position="66"/>
    </location>
</feature>
<dbReference type="EMBL" id="JAENBP010000003">
    <property type="protein sequence ID" value="MBJ8349650.1"/>
    <property type="molecule type" value="Genomic_DNA"/>
</dbReference>
<dbReference type="PROSITE" id="PS00428">
    <property type="entry name" value="FTSW_RODA_SPOVE"/>
    <property type="match status" value="1"/>
</dbReference>
<keyword evidence="8" id="KW-1185">Reference proteome</keyword>
<dbReference type="GO" id="GO:0051301">
    <property type="term" value="P:cell division"/>
    <property type="evidence" value="ECO:0007669"/>
    <property type="project" value="InterPro"/>
</dbReference>
<feature type="transmembrane region" description="Helical" evidence="6">
    <location>
        <begin position="150"/>
        <end position="167"/>
    </location>
</feature>
<evidence type="ECO:0000256" key="6">
    <source>
        <dbReference type="SAM" id="Phobius"/>
    </source>
</evidence>
<dbReference type="Pfam" id="PF01098">
    <property type="entry name" value="FTSW_RODA_SPOVE"/>
    <property type="match status" value="1"/>
</dbReference>
<organism evidence="7 8">
    <name type="scientific">Streptococcus zalophi</name>
    <dbReference type="NCBI Taxonomy" id="640031"/>
    <lineage>
        <taxon>Bacteria</taxon>
        <taxon>Bacillati</taxon>
        <taxon>Bacillota</taxon>
        <taxon>Bacilli</taxon>
        <taxon>Lactobacillales</taxon>
        <taxon>Streptococcaceae</taxon>
        <taxon>Streptococcus</taxon>
    </lineage>
</organism>
<evidence type="ECO:0000313" key="8">
    <source>
        <dbReference type="Proteomes" id="UP000644875"/>
    </source>
</evidence>
<keyword evidence="4 6" id="KW-1133">Transmembrane helix</keyword>
<evidence type="ECO:0000256" key="4">
    <source>
        <dbReference type="ARBA" id="ARBA00022989"/>
    </source>
</evidence>
<evidence type="ECO:0000256" key="5">
    <source>
        <dbReference type="ARBA" id="ARBA00023136"/>
    </source>
</evidence>
<gene>
    <name evidence="7" type="ORF">JHK64_03255</name>
</gene>
<feature type="transmembrane region" description="Helical" evidence="6">
    <location>
        <begin position="285"/>
        <end position="311"/>
    </location>
</feature>
<feature type="transmembrane region" description="Helical" evidence="6">
    <location>
        <begin position="196"/>
        <end position="216"/>
    </location>
</feature>
<dbReference type="GO" id="GO:0032153">
    <property type="term" value="C:cell division site"/>
    <property type="evidence" value="ECO:0007669"/>
    <property type="project" value="TreeGrafter"/>
</dbReference>
<dbReference type="PANTHER" id="PTHR30474:SF1">
    <property type="entry name" value="PEPTIDOGLYCAN GLYCOSYLTRANSFERASE MRDB"/>
    <property type="match status" value="1"/>
</dbReference>
<dbReference type="GO" id="GO:0015648">
    <property type="term" value="F:lipid-linked peptidoglycan transporter activity"/>
    <property type="evidence" value="ECO:0007669"/>
    <property type="project" value="TreeGrafter"/>
</dbReference>
<comment type="caution">
    <text evidence="7">The sequence shown here is derived from an EMBL/GenBank/DDBJ whole genome shotgun (WGS) entry which is preliminary data.</text>
</comment>
<evidence type="ECO:0000256" key="3">
    <source>
        <dbReference type="ARBA" id="ARBA00022960"/>
    </source>
</evidence>
<keyword evidence="3" id="KW-0133">Cell shape</keyword>
<feature type="transmembrane region" description="Helical" evidence="6">
    <location>
        <begin position="361"/>
        <end position="379"/>
    </location>
</feature>
<dbReference type="AlphaFoldDB" id="A0A934UDC3"/>
<name>A0A934UDC3_9STRE</name>
<sequence>MKNIKKTIDNRIDYLLILPVFILLIIGLLAVYIAINHDYPQNLTTVLAQQVLWIITGFALSFIVMLFSTEFLWKITPFLYILGLGLMILPLFFYSPQLVSLTGAKNWITIGNTTLFQPSEFMKISYILMLSQATVKLQQNIVNRYFKDDLKLLLVYGLLTLPVLFLLALQKDLGTALVFIAILSGLILLSGVSWQLIVFVTTIIISGSVGFLAMFLSPMGKSFFYNLGMDTYQINRISAWLSPFDFADSIAYQQTQGMISIGSGGFTGKGLNVVDLSVPVRESDMIFTVIAENFGFIGSSLLLGLYLFLIYRMIRVTFESNNLFYTYISTGFIMMILFHIFENIGAAIGVLPLTGIPLPFISQGGSSLISNLLGVGLILSMSYQNQKNKESFIEEQGSIN</sequence>
<feature type="transmembrane region" description="Helical" evidence="6">
    <location>
        <begin position="12"/>
        <end position="35"/>
    </location>
</feature>
<feature type="transmembrane region" description="Helical" evidence="6">
    <location>
        <begin position="173"/>
        <end position="189"/>
    </location>
</feature>
<dbReference type="InterPro" id="IPR018365">
    <property type="entry name" value="Cell_cycle_FtsW-rel_CS"/>
</dbReference>
<proteinExistence type="predicted"/>
<evidence type="ECO:0000313" key="7">
    <source>
        <dbReference type="EMBL" id="MBJ8349650.1"/>
    </source>
</evidence>
<dbReference type="RefSeq" id="WP_199567576.1">
    <property type="nucleotide sequence ID" value="NZ_JAENBP010000003.1"/>
</dbReference>
<keyword evidence="2 6" id="KW-0812">Transmembrane</keyword>
<reference evidence="7 8" key="1">
    <citation type="journal article" date="2021" name="Int. J. Syst. Evol. Microbiol.">
        <title>Streptococcus vicugnae sp. nov., isolated from faeces of alpacas (Vicugna pacos) and cattle (Bos taurus), Streptococcus zalophi sp. nov., and Streptococcus pacificus sp. nov., isolated from respiratory tract of California sea lions (Zalophus californianus).</title>
        <authorList>
            <person name="Volokhov D.V."/>
            <person name="Zagorodnyaya T.A."/>
            <person name="Shen Z."/>
            <person name="Blom J."/>
            <person name="Furtak V.A."/>
            <person name="Eisenberg T."/>
            <person name="Fan P."/>
            <person name="Jeong K.C."/>
            <person name="Gao Y."/>
            <person name="Zhang S."/>
            <person name="Amselle M."/>
        </authorList>
    </citation>
    <scope>NUCLEOTIDE SEQUENCE [LARGE SCALE GENOMIC DNA]</scope>
    <source>
        <strain evidence="8">CSL7508-lung</strain>
    </source>
</reference>
<feature type="transmembrane region" description="Helical" evidence="6">
    <location>
        <begin position="78"/>
        <end position="95"/>
    </location>
</feature>
<evidence type="ECO:0000256" key="2">
    <source>
        <dbReference type="ARBA" id="ARBA00022692"/>
    </source>
</evidence>
<feature type="transmembrane region" description="Helical" evidence="6">
    <location>
        <begin position="323"/>
        <end position="341"/>
    </location>
</feature>
<dbReference type="InterPro" id="IPR001182">
    <property type="entry name" value="FtsW/RodA"/>
</dbReference>
<dbReference type="Proteomes" id="UP000644875">
    <property type="component" value="Unassembled WGS sequence"/>
</dbReference>
<dbReference type="GO" id="GO:0005886">
    <property type="term" value="C:plasma membrane"/>
    <property type="evidence" value="ECO:0007669"/>
    <property type="project" value="TreeGrafter"/>
</dbReference>
<evidence type="ECO:0000256" key="1">
    <source>
        <dbReference type="ARBA" id="ARBA00004141"/>
    </source>
</evidence>
<accession>A0A934UDC3</accession>
<comment type="subcellular location">
    <subcellularLocation>
        <location evidence="1">Membrane</location>
        <topology evidence="1">Multi-pass membrane protein</topology>
    </subcellularLocation>
</comment>
<protein>
    <submittedName>
        <fullName evidence="7">FtsW/RodA/SpoVE family cell cycle protein</fullName>
    </submittedName>
</protein>